<evidence type="ECO:0008006" key="8">
    <source>
        <dbReference type="Google" id="ProtNLM"/>
    </source>
</evidence>
<proteinExistence type="predicted"/>
<dbReference type="GO" id="GO:0003677">
    <property type="term" value="F:DNA binding"/>
    <property type="evidence" value="ECO:0007669"/>
    <property type="project" value="TreeGrafter"/>
</dbReference>
<accession>A0A8J5S3R7</accession>
<keyword evidence="5" id="KW-0539">Nucleus</keyword>
<dbReference type="PANTHER" id="PTHR23215:SF0">
    <property type="entry name" value="BUB3-INTERACTING AND GLEBS MOTIF-CONTAINING PROTEIN ZNF207"/>
    <property type="match status" value="1"/>
</dbReference>
<evidence type="ECO:0000256" key="1">
    <source>
        <dbReference type="ARBA" id="ARBA00004123"/>
    </source>
</evidence>
<reference evidence="6" key="2">
    <citation type="submission" date="2021-02" db="EMBL/GenBank/DDBJ databases">
        <authorList>
            <person name="Kimball J.A."/>
            <person name="Haas M.W."/>
            <person name="Macchietto M."/>
            <person name="Kono T."/>
            <person name="Duquette J."/>
            <person name="Shao M."/>
        </authorList>
    </citation>
    <scope>NUCLEOTIDE SEQUENCE</scope>
    <source>
        <tissue evidence="6">Fresh leaf tissue</tissue>
    </source>
</reference>
<evidence type="ECO:0000313" key="6">
    <source>
        <dbReference type="EMBL" id="KAG8050304.1"/>
    </source>
</evidence>
<dbReference type="GO" id="GO:0006355">
    <property type="term" value="P:regulation of DNA-templated transcription"/>
    <property type="evidence" value="ECO:0007669"/>
    <property type="project" value="TreeGrafter"/>
</dbReference>
<dbReference type="Proteomes" id="UP000729402">
    <property type="component" value="Unassembled WGS sequence"/>
</dbReference>
<name>A0A8J5S3R7_ZIZPA</name>
<keyword evidence="7" id="KW-1185">Reference proteome</keyword>
<comment type="subcellular location">
    <subcellularLocation>
        <location evidence="1">Nucleus</location>
    </subcellularLocation>
</comment>
<gene>
    <name evidence="6" type="ORF">GUJ93_ZPchr0009g908</name>
</gene>
<keyword evidence="3" id="KW-0863">Zinc-finger</keyword>
<reference evidence="6" key="1">
    <citation type="journal article" date="2021" name="bioRxiv">
        <title>Whole Genome Assembly and Annotation of Northern Wild Rice, Zizania palustris L., Supports a Whole Genome Duplication in the Zizania Genus.</title>
        <authorList>
            <person name="Haas M."/>
            <person name="Kono T."/>
            <person name="Macchietto M."/>
            <person name="Millas R."/>
            <person name="McGilp L."/>
            <person name="Shao M."/>
            <person name="Duquette J."/>
            <person name="Hirsch C.N."/>
            <person name="Kimball J."/>
        </authorList>
    </citation>
    <scope>NUCLEOTIDE SEQUENCE</scope>
    <source>
        <tissue evidence="6">Fresh leaf tissue</tissue>
    </source>
</reference>
<comment type="caution">
    <text evidence="6">The sequence shown here is derived from an EMBL/GenBank/DDBJ whole genome shotgun (WGS) entry which is preliminary data.</text>
</comment>
<dbReference type="AlphaFoldDB" id="A0A8J5S3R7"/>
<organism evidence="6 7">
    <name type="scientific">Zizania palustris</name>
    <name type="common">Northern wild rice</name>
    <dbReference type="NCBI Taxonomy" id="103762"/>
    <lineage>
        <taxon>Eukaryota</taxon>
        <taxon>Viridiplantae</taxon>
        <taxon>Streptophyta</taxon>
        <taxon>Embryophyta</taxon>
        <taxon>Tracheophyta</taxon>
        <taxon>Spermatophyta</taxon>
        <taxon>Magnoliopsida</taxon>
        <taxon>Liliopsida</taxon>
        <taxon>Poales</taxon>
        <taxon>Poaceae</taxon>
        <taxon>BOP clade</taxon>
        <taxon>Oryzoideae</taxon>
        <taxon>Oryzeae</taxon>
        <taxon>Zizaniinae</taxon>
        <taxon>Zizania</taxon>
    </lineage>
</organism>
<keyword evidence="4" id="KW-0862">Zinc</keyword>
<evidence type="ECO:0000256" key="4">
    <source>
        <dbReference type="ARBA" id="ARBA00022833"/>
    </source>
</evidence>
<keyword evidence="2" id="KW-0479">Metal-binding</keyword>
<evidence type="ECO:0000313" key="7">
    <source>
        <dbReference type="Proteomes" id="UP000729402"/>
    </source>
</evidence>
<evidence type="ECO:0000256" key="3">
    <source>
        <dbReference type="ARBA" id="ARBA00022771"/>
    </source>
</evidence>
<dbReference type="GO" id="GO:0005634">
    <property type="term" value="C:nucleus"/>
    <property type="evidence" value="ECO:0007669"/>
    <property type="project" value="UniProtKB-SubCell"/>
</dbReference>
<evidence type="ECO:0000256" key="2">
    <source>
        <dbReference type="ARBA" id="ARBA00022723"/>
    </source>
</evidence>
<dbReference type="EMBL" id="JAAALK010000289">
    <property type="protein sequence ID" value="KAG8050304.1"/>
    <property type="molecule type" value="Genomic_DNA"/>
</dbReference>
<evidence type="ECO:0000256" key="5">
    <source>
        <dbReference type="ARBA" id="ARBA00023242"/>
    </source>
</evidence>
<dbReference type="GO" id="GO:0008270">
    <property type="term" value="F:zinc ion binding"/>
    <property type="evidence" value="ECO:0007669"/>
    <property type="project" value="UniProtKB-KW"/>
</dbReference>
<sequence length="115" mass="13201">MGKKKRVEKVFRYYCDREFDEEKILAQHQKAKHFKCHLCRGISFSNGSQSGCASSTYIFFHGGNKASATQPGANEVYLLWDDEAMPMEERRLSLLKYQVHDETSQFQAMVAAITV</sequence>
<dbReference type="PANTHER" id="PTHR23215">
    <property type="entry name" value="ZINC FINGER PROTEIN 207"/>
    <property type="match status" value="1"/>
</dbReference>
<protein>
    <recommendedName>
        <fullName evidence="8">C2H2-type domain-containing protein</fullName>
    </recommendedName>
</protein>
<dbReference type="OrthoDB" id="785845at2759"/>